<dbReference type="OrthoDB" id="5935914at2759"/>
<organism evidence="1 2">
    <name type="scientific">Trichinella nativa</name>
    <dbReference type="NCBI Taxonomy" id="6335"/>
    <lineage>
        <taxon>Eukaryota</taxon>
        <taxon>Metazoa</taxon>
        <taxon>Ecdysozoa</taxon>
        <taxon>Nematoda</taxon>
        <taxon>Enoplea</taxon>
        <taxon>Dorylaimia</taxon>
        <taxon>Trichinellida</taxon>
        <taxon>Trichinellidae</taxon>
        <taxon>Trichinella</taxon>
    </lineage>
</organism>
<dbReference type="Proteomes" id="UP000054721">
    <property type="component" value="Unassembled WGS sequence"/>
</dbReference>
<gene>
    <name evidence="1" type="ORF">T02_13057</name>
</gene>
<protein>
    <submittedName>
        <fullName evidence="1">Uncharacterized protein</fullName>
    </submittedName>
</protein>
<dbReference type="AlphaFoldDB" id="A0A0V1KZV6"/>
<sequence>MASEWLSPSFYLTDISTSSSTASNILSSVNVPNNGISTWISNCSASSGDNSEFFDCTVIITNCWLVSTFLIRIPWRGIASTGQSVPPVCDVSAHGVVRGTSAAPLLALPGSAPRSHGRSDSGLLLWLVQSTEYTIWAAHNVHNDRIIYQLFVFNTRSTSAKIALAASRQFSVFEDIIASSVALSKTSLKDWSVYSNFLSSPRLNENSGHRFRLR</sequence>
<name>A0A0V1KZV6_9BILA</name>
<evidence type="ECO:0000313" key="2">
    <source>
        <dbReference type="Proteomes" id="UP000054721"/>
    </source>
</evidence>
<dbReference type="EMBL" id="JYDW01000181">
    <property type="protein sequence ID" value="KRZ52836.1"/>
    <property type="molecule type" value="Genomic_DNA"/>
</dbReference>
<reference evidence="1 2" key="1">
    <citation type="submission" date="2015-05" db="EMBL/GenBank/DDBJ databases">
        <title>Evolution of Trichinella species and genotypes.</title>
        <authorList>
            <person name="Korhonen P.K."/>
            <person name="Edoardo P."/>
            <person name="Giuseppe L.R."/>
            <person name="Gasser R.B."/>
        </authorList>
    </citation>
    <scope>NUCLEOTIDE SEQUENCE [LARGE SCALE GENOMIC DNA]</scope>
    <source>
        <strain evidence="1">ISS10</strain>
    </source>
</reference>
<proteinExistence type="predicted"/>
<accession>A0A0V1KZV6</accession>
<evidence type="ECO:0000313" key="1">
    <source>
        <dbReference type="EMBL" id="KRZ52836.1"/>
    </source>
</evidence>
<comment type="caution">
    <text evidence="1">The sequence shown here is derived from an EMBL/GenBank/DDBJ whole genome shotgun (WGS) entry which is preliminary data.</text>
</comment>
<keyword evidence="2" id="KW-1185">Reference proteome</keyword>